<feature type="region of interest" description="Disordered" evidence="1">
    <location>
        <begin position="119"/>
        <end position="210"/>
    </location>
</feature>
<organism evidence="2 3">
    <name type="scientific">Cronartium quercuum f. sp. fusiforme G11</name>
    <dbReference type="NCBI Taxonomy" id="708437"/>
    <lineage>
        <taxon>Eukaryota</taxon>
        <taxon>Fungi</taxon>
        <taxon>Dikarya</taxon>
        <taxon>Basidiomycota</taxon>
        <taxon>Pucciniomycotina</taxon>
        <taxon>Pucciniomycetes</taxon>
        <taxon>Pucciniales</taxon>
        <taxon>Coleosporiaceae</taxon>
        <taxon>Cronartium</taxon>
    </lineage>
</organism>
<name>A0A9P6T554_9BASI</name>
<protein>
    <submittedName>
        <fullName evidence="2">Uncharacterized protein</fullName>
    </submittedName>
</protein>
<reference evidence="2" key="1">
    <citation type="submission" date="2013-11" db="EMBL/GenBank/DDBJ databases">
        <title>Genome sequence of the fusiform rust pathogen reveals effectors for host alternation and coevolution with pine.</title>
        <authorList>
            <consortium name="DOE Joint Genome Institute"/>
            <person name="Smith K."/>
            <person name="Pendleton A."/>
            <person name="Kubisiak T."/>
            <person name="Anderson C."/>
            <person name="Salamov A."/>
            <person name="Aerts A."/>
            <person name="Riley R."/>
            <person name="Clum A."/>
            <person name="Lindquist E."/>
            <person name="Ence D."/>
            <person name="Campbell M."/>
            <person name="Kronenberg Z."/>
            <person name="Feau N."/>
            <person name="Dhillon B."/>
            <person name="Hamelin R."/>
            <person name="Burleigh J."/>
            <person name="Smith J."/>
            <person name="Yandell M."/>
            <person name="Nelson C."/>
            <person name="Grigoriev I."/>
            <person name="Davis J."/>
        </authorList>
    </citation>
    <scope>NUCLEOTIDE SEQUENCE</scope>
    <source>
        <strain evidence="2">G11</strain>
    </source>
</reference>
<dbReference type="EMBL" id="MU167577">
    <property type="protein sequence ID" value="KAG0139492.1"/>
    <property type="molecule type" value="Genomic_DNA"/>
</dbReference>
<sequence length="210" mass="23160">MSDDRFTYIHLPHEASLWSYVEDQVDWNVESLEDRFDQEVWDLIPPYQNEDDEGLLPSHAHPSYPYGNPYESQRILMSNPSHARHPINSLASGTSLLAAATMPLEPFQPQWPELAIDNLLWPDPSTRPPPDQNQSEDGPEFPEGHGPQAPEGANRPAAEQTRAQPTPATPTGMTPGRNGVGAQGDGDEDDGSEWDEGPSGESDRDGVDLQ</sequence>
<feature type="compositionally biased region" description="Low complexity" evidence="1">
    <location>
        <begin position="156"/>
        <end position="176"/>
    </location>
</feature>
<accession>A0A9P6T554</accession>
<feature type="compositionally biased region" description="Acidic residues" evidence="1">
    <location>
        <begin position="185"/>
        <end position="198"/>
    </location>
</feature>
<feature type="compositionally biased region" description="Basic and acidic residues" evidence="1">
    <location>
        <begin position="201"/>
        <end position="210"/>
    </location>
</feature>
<evidence type="ECO:0000313" key="3">
    <source>
        <dbReference type="Proteomes" id="UP000886653"/>
    </source>
</evidence>
<dbReference type="Proteomes" id="UP000886653">
    <property type="component" value="Unassembled WGS sequence"/>
</dbReference>
<comment type="caution">
    <text evidence="2">The sequence shown here is derived from an EMBL/GenBank/DDBJ whole genome shotgun (WGS) entry which is preliminary data.</text>
</comment>
<keyword evidence="3" id="KW-1185">Reference proteome</keyword>
<evidence type="ECO:0000313" key="2">
    <source>
        <dbReference type="EMBL" id="KAG0139492.1"/>
    </source>
</evidence>
<dbReference type="OrthoDB" id="2351920at2759"/>
<proteinExistence type="predicted"/>
<evidence type="ECO:0000256" key="1">
    <source>
        <dbReference type="SAM" id="MobiDB-lite"/>
    </source>
</evidence>
<gene>
    <name evidence="2" type="ORF">CROQUDRAFT_719003</name>
</gene>
<dbReference type="AlphaFoldDB" id="A0A9P6T554"/>